<proteinExistence type="inferred from homology"/>
<dbReference type="PANTHER" id="PTHR11061">
    <property type="entry name" value="RNA M5U METHYLTRANSFERASE"/>
    <property type="match status" value="1"/>
</dbReference>
<dbReference type="PANTHER" id="PTHR11061:SF30">
    <property type="entry name" value="TRNA (URACIL(54)-C(5))-METHYLTRANSFERASE"/>
    <property type="match status" value="1"/>
</dbReference>
<organism evidence="6">
    <name type="scientific">uncultured Anaerotruncus sp</name>
    <dbReference type="NCBI Taxonomy" id="905011"/>
    <lineage>
        <taxon>Bacteria</taxon>
        <taxon>Bacillati</taxon>
        <taxon>Bacillota</taxon>
        <taxon>Clostridia</taxon>
        <taxon>Eubacteriales</taxon>
        <taxon>Oscillospiraceae</taxon>
        <taxon>Anaerotruncus</taxon>
        <taxon>environmental samples</taxon>
    </lineage>
</organism>
<dbReference type="AlphaFoldDB" id="A0A1C6H3U7"/>
<evidence type="ECO:0000259" key="5">
    <source>
        <dbReference type="PROSITE" id="PS50926"/>
    </source>
</evidence>
<dbReference type="EMBL" id="FMHG01000001">
    <property type="protein sequence ID" value="SCJ52128.1"/>
    <property type="molecule type" value="Genomic_DNA"/>
</dbReference>
<evidence type="ECO:0000256" key="1">
    <source>
        <dbReference type="ARBA" id="ARBA00022603"/>
    </source>
</evidence>
<gene>
    <name evidence="6" type="primary">rlmCD</name>
    <name evidence="6" type="ORF">SAMEA3545359_00662</name>
</gene>
<dbReference type="SUPFAM" id="SSF50249">
    <property type="entry name" value="Nucleic acid-binding proteins"/>
    <property type="match status" value="1"/>
</dbReference>
<dbReference type="InterPro" id="IPR029063">
    <property type="entry name" value="SAM-dependent_MTases_sf"/>
</dbReference>
<dbReference type="Pfam" id="PF05958">
    <property type="entry name" value="tRNA_U5-meth_tr"/>
    <property type="match status" value="1"/>
</dbReference>
<keyword evidence="3 4" id="KW-0949">S-adenosyl-L-methionine</keyword>
<comment type="similarity">
    <text evidence="4">Belongs to the class I-like SAM-binding methyltransferase superfamily. RNA M5U methyltransferase family.</text>
</comment>
<dbReference type="PROSITE" id="PS51687">
    <property type="entry name" value="SAM_MT_RNA_M5U"/>
    <property type="match status" value="1"/>
</dbReference>
<dbReference type="Gene3D" id="2.40.50.1070">
    <property type="match status" value="1"/>
</dbReference>
<feature type="binding site" evidence="4">
    <location>
        <position position="380"/>
    </location>
    <ligand>
        <name>S-adenosyl-L-methionine</name>
        <dbReference type="ChEBI" id="CHEBI:59789"/>
    </ligand>
</feature>
<evidence type="ECO:0000313" key="6">
    <source>
        <dbReference type="EMBL" id="SCJ52128.1"/>
    </source>
</evidence>
<feature type="binding site" evidence="4">
    <location>
        <position position="311"/>
    </location>
    <ligand>
        <name>S-adenosyl-L-methionine</name>
        <dbReference type="ChEBI" id="CHEBI:59789"/>
    </ligand>
</feature>
<dbReference type="InterPro" id="IPR010280">
    <property type="entry name" value="U5_MeTrfase_fam"/>
</dbReference>
<accession>A0A1C6H3U7</accession>
<keyword evidence="2 4" id="KW-0808">Transferase</keyword>
<dbReference type="SUPFAM" id="SSF53335">
    <property type="entry name" value="S-adenosyl-L-methionine-dependent methyltransferases"/>
    <property type="match status" value="1"/>
</dbReference>
<dbReference type="Gene3D" id="3.40.50.150">
    <property type="entry name" value="Vaccinia Virus protein VP39"/>
    <property type="match status" value="1"/>
</dbReference>
<reference evidence="6" key="1">
    <citation type="submission" date="2015-09" db="EMBL/GenBank/DDBJ databases">
        <authorList>
            <consortium name="Pathogen Informatics"/>
        </authorList>
    </citation>
    <scope>NUCLEOTIDE SEQUENCE</scope>
    <source>
        <strain evidence="6">2789STDY5834896</strain>
    </source>
</reference>
<dbReference type="PROSITE" id="PS50926">
    <property type="entry name" value="TRAM"/>
    <property type="match status" value="1"/>
</dbReference>
<evidence type="ECO:0000256" key="3">
    <source>
        <dbReference type="ARBA" id="ARBA00022691"/>
    </source>
</evidence>
<dbReference type="Gene3D" id="2.40.50.140">
    <property type="entry name" value="Nucleic acid-binding proteins"/>
    <property type="match status" value="1"/>
</dbReference>
<sequence>MIKKNDIYTCEITGTTHDGSGVGRVDGFALFVPGAIVGERVRIQVLKVLAHYGYAKIVEIIEPSPARIESDCPVSSRCGGCTYRHMTYKQELAIKTEHVRDCLYKNAGIEMPLPDCLPSPLQQGYRNKCQYPVSWKDGRLVFGYYGKNSHRLVPCTSCRLHPPVFDEIAAFLCDHLGRLGVDAYDEIQHRGLLRHICLRRAETSGQIMVTLVVCGDALPQEQQLCRDLCAAFPQVCSIYCSSQKARTNVVMGRHCRLLWGQKQIYDRLCGVELGISPLSFYQVNRQSAQNLYQLAADFAQLQKEDILLDLYCGTGAIGLGMAARVQALYGVEVIADAVQDARDNARRNGIENAQFLCGDCKSAVDYFAAHHIEPTVVILDPPRKGCDSHVIDEVCALAPQRVVMISCNAATMARDAALFCRGGYRLEKVQPVDLFPRTAHVETVVLLSHKKADSYIHIDVEFGEGEGKIPVDSIAKRAEAYKPKEKVTYKMIKEYIEAKYGFKVHTAYIAEVKRNLGLPMYDAPNAVEELKQPRKHPTPEKVEAIKDALRYFAVI</sequence>
<dbReference type="InterPro" id="IPR012340">
    <property type="entry name" value="NA-bd_OB-fold"/>
</dbReference>
<dbReference type="FunFam" id="2.40.50.140:FF:000097">
    <property type="entry name" value="23S rRNA (uracil(1939)-C(5))-methyltransferase RlmD"/>
    <property type="match status" value="1"/>
</dbReference>
<dbReference type="GO" id="GO:0070475">
    <property type="term" value="P:rRNA base methylation"/>
    <property type="evidence" value="ECO:0007669"/>
    <property type="project" value="TreeGrafter"/>
</dbReference>
<dbReference type="GO" id="GO:0070041">
    <property type="term" value="F:rRNA (uridine-C5-)-methyltransferase activity"/>
    <property type="evidence" value="ECO:0007669"/>
    <property type="project" value="UniProtKB-ARBA"/>
</dbReference>
<feature type="binding site" evidence="4">
    <location>
        <position position="332"/>
    </location>
    <ligand>
        <name>S-adenosyl-L-methionine</name>
        <dbReference type="ChEBI" id="CHEBI:59789"/>
    </ligand>
</feature>
<keyword evidence="1 4" id="KW-0489">Methyltransferase</keyword>
<dbReference type="CDD" id="cd02440">
    <property type="entry name" value="AdoMet_MTases"/>
    <property type="match status" value="1"/>
</dbReference>
<feature type="binding site" evidence="4">
    <location>
        <position position="282"/>
    </location>
    <ligand>
        <name>S-adenosyl-L-methionine</name>
        <dbReference type="ChEBI" id="CHEBI:59789"/>
    </ligand>
</feature>
<feature type="active site" description="Nucleophile" evidence="4">
    <location>
        <position position="407"/>
    </location>
</feature>
<protein>
    <submittedName>
        <fullName evidence="6">23S rRNA (Uracil-C(5))-methyltransferase RlmCD</fullName>
        <ecNumber evidence="6">2.1.1.189</ecNumber>
    </submittedName>
</protein>
<dbReference type="NCBIfam" id="TIGR00479">
    <property type="entry name" value="rumA"/>
    <property type="match status" value="1"/>
</dbReference>
<dbReference type="InterPro" id="IPR002792">
    <property type="entry name" value="TRAM_dom"/>
</dbReference>
<feature type="domain" description="TRAM" evidence="5">
    <location>
        <begin position="1"/>
        <end position="59"/>
    </location>
</feature>
<evidence type="ECO:0000256" key="4">
    <source>
        <dbReference type="PROSITE-ProRule" id="PRU01024"/>
    </source>
</evidence>
<dbReference type="EC" id="2.1.1.189" evidence="6"/>
<dbReference type="FunFam" id="3.40.50.150:FF:000009">
    <property type="entry name" value="23S rRNA (Uracil(1939)-C(5))-methyltransferase RlmD"/>
    <property type="match status" value="1"/>
</dbReference>
<name>A0A1C6H3U7_9FIRM</name>
<dbReference type="Pfam" id="PF01938">
    <property type="entry name" value="TRAM"/>
    <property type="match status" value="1"/>
</dbReference>
<evidence type="ECO:0000256" key="2">
    <source>
        <dbReference type="ARBA" id="ARBA00022679"/>
    </source>
</evidence>
<dbReference type="FunFam" id="2.40.50.1070:FF:000003">
    <property type="entry name" value="23S rRNA (Uracil-5-)-methyltransferase RumA"/>
    <property type="match status" value="1"/>
</dbReference>